<dbReference type="Gene3D" id="3.30.160.60">
    <property type="entry name" value="Classic Zinc Finger"/>
    <property type="match status" value="3"/>
</dbReference>
<evidence type="ECO:0000313" key="8">
    <source>
        <dbReference type="Proteomes" id="UP000274922"/>
    </source>
</evidence>
<dbReference type="SUPFAM" id="SSF57667">
    <property type="entry name" value="beta-beta-alpha zinc fingers"/>
    <property type="match status" value="2"/>
</dbReference>
<evidence type="ECO:0000313" key="7">
    <source>
        <dbReference type="EMBL" id="RKP02336.1"/>
    </source>
</evidence>
<dbReference type="GO" id="GO:0008270">
    <property type="term" value="F:zinc ion binding"/>
    <property type="evidence" value="ECO:0007669"/>
    <property type="project" value="UniProtKB-KW"/>
</dbReference>
<dbReference type="Pfam" id="PF00096">
    <property type="entry name" value="zf-C2H2"/>
    <property type="match status" value="3"/>
</dbReference>
<sequence>KEHTGRKLPCPYTACDKTFFSESSLKTHLLIHSGDKPYQCSEPGCTFRCNQVGNLRAHVKTHRQIKSWGCPFCDMQSGSKRSMAVHIRIHTRDRPYACSYCKQTFNTPGNRRRHE</sequence>
<keyword evidence="8" id="KW-1185">Reference proteome</keyword>
<keyword evidence="1" id="KW-0479">Metal-binding</keyword>
<proteinExistence type="predicted"/>
<dbReference type="InterPro" id="IPR036236">
    <property type="entry name" value="Znf_C2H2_sf"/>
</dbReference>
<evidence type="ECO:0000259" key="6">
    <source>
        <dbReference type="PROSITE" id="PS50157"/>
    </source>
</evidence>
<dbReference type="GO" id="GO:0000978">
    <property type="term" value="F:RNA polymerase II cis-regulatory region sequence-specific DNA binding"/>
    <property type="evidence" value="ECO:0007669"/>
    <property type="project" value="TreeGrafter"/>
</dbReference>
<dbReference type="GO" id="GO:0000981">
    <property type="term" value="F:DNA-binding transcription factor activity, RNA polymerase II-specific"/>
    <property type="evidence" value="ECO:0007669"/>
    <property type="project" value="TreeGrafter"/>
</dbReference>
<dbReference type="InterPro" id="IPR013087">
    <property type="entry name" value="Znf_C2H2_type"/>
</dbReference>
<reference evidence="8" key="1">
    <citation type="journal article" date="2018" name="Nat. Microbiol.">
        <title>Leveraging single-cell genomics to expand the fungal tree of life.</title>
        <authorList>
            <person name="Ahrendt S.R."/>
            <person name="Quandt C.A."/>
            <person name="Ciobanu D."/>
            <person name="Clum A."/>
            <person name="Salamov A."/>
            <person name="Andreopoulos B."/>
            <person name="Cheng J.F."/>
            <person name="Woyke T."/>
            <person name="Pelin A."/>
            <person name="Henrissat B."/>
            <person name="Reynolds N.K."/>
            <person name="Benny G.L."/>
            <person name="Smith M.E."/>
            <person name="James T.Y."/>
            <person name="Grigoriev I.V."/>
        </authorList>
    </citation>
    <scope>NUCLEOTIDE SEQUENCE [LARGE SCALE GENOMIC DNA]</scope>
    <source>
        <strain evidence="8">ATCC 52028</strain>
    </source>
</reference>
<feature type="non-terminal residue" evidence="7">
    <location>
        <position position="115"/>
    </location>
</feature>
<evidence type="ECO:0000256" key="2">
    <source>
        <dbReference type="ARBA" id="ARBA00022737"/>
    </source>
</evidence>
<dbReference type="Proteomes" id="UP000274922">
    <property type="component" value="Unassembled WGS sequence"/>
</dbReference>
<feature type="domain" description="C2H2-type" evidence="6">
    <location>
        <begin position="8"/>
        <end position="37"/>
    </location>
</feature>
<keyword evidence="2" id="KW-0677">Repeat</keyword>
<organism evidence="7 8">
    <name type="scientific">Caulochytrium protostelioides</name>
    <dbReference type="NCBI Taxonomy" id="1555241"/>
    <lineage>
        <taxon>Eukaryota</taxon>
        <taxon>Fungi</taxon>
        <taxon>Fungi incertae sedis</taxon>
        <taxon>Chytridiomycota</taxon>
        <taxon>Chytridiomycota incertae sedis</taxon>
        <taxon>Chytridiomycetes</taxon>
        <taxon>Caulochytriales</taxon>
        <taxon>Caulochytriaceae</taxon>
        <taxon>Caulochytrium</taxon>
    </lineage>
</organism>
<dbReference type="OrthoDB" id="6365676at2759"/>
<dbReference type="STRING" id="1555241.A0A4P9XAH2"/>
<protein>
    <recommendedName>
        <fullName evidence="6">C2H2-type domain-containing protein</fullName>
    </recommendedName>
</protein>
<feature type="non-terminal residue" evidence="7">
    <location>
        <position position="1"/>
    </location>
</feature>
<dbReference type="GO" id="GO:0005634">
    <property type="term" value="C:nucleus"/>
    <property type="evidence" value="ECO:0007669"/>
    <property type="project" value="UniProtKB-ARBA"/>
</dbReference>
<dbReference type="AlphaFoldDB" id="A0A4P9XAH2"/>
<dbReference type="InterPro" id="IPR050329">
    <property type="entry name" value="GLI_C2H2-zinc-finger"/>
</dbReference>
<gene>
    <name evidence="7" type="ORF">CXG81DRAFT_2978</name>
</gene>
<dbReference type="PANTHER" id="PTHR19818:SF139">
    <property type="entry name" value="PAIR-RULE PROTEIN ODD-PAIRED"/>
    <property type="match status" value="1"/>
</dbReference>
<dbReference type="PROSITE" id="PS50157">
    <property type="entry name" value="ZINC_FINGER_C2H2_2"/>
    <property type="match status" value="2"/>
</dbReference>
<evidence type="ECO:0000256" key="4">
    <source>
        <dbReference type="ARBA" id="ARBA00022833"/>
    </source>
</evidence>
<evidence type="ECO:0000256" key="1">
    <source>
        <dbReference type="ARBA" id="ARBA00022723"/>
    </source>
</evidence>
<dbReference type="EMBL" id="ML014146">
    <property type="protein sequence ID" value="RKP02336.1"/>
    <property type="molecule type" value="Genomic_DNA"/>
</dbReference>
<name>A0A4P9XAH2_9FUNG</name>
<feature type="domain" description="C2H2-type" evidence="6">
    <location>
        <begin position="68"/>
        <end position="95"/>
    </location>
</feature>
<evidence type="ECO:0000256" key="3">
    <source>
        <dbReference type="ARBA" id="ARBA00022771"/>
    </source>
</evidence>
<dbReference type="GO" id="GO:0045944">
    <property type="term" value="P:positive regulation of transcription by RNA polymerase II"/>
    <property type="evidence" value="ECO:0007669"/>
    <property type="project" value="UniProtKB-ARBA"/>
</dbReference>
<keyword evidence="3 5" id="KW-0863">Zinc-finger</keyword>
<dbReference type="SMART" id="SM00355">
    <property type="entry name" value="ZnF_C2H2"/>
    <property type="match status" value="4"/>
</dbReference>
<keyword evidence="4" id="KW-0862">Zinc</keyword>
<dbReference type="PROSITE" id="PS00028">
    <property type="entry name" value="ZINC_FINGER_C2H2_1"/>
    <property type="match status" value="2"/>
</dbReference>
<evidence type="ECO:0000256" key="5">
    <source>
        <dbReference type="PROSITE-ProRule" id="PRU00042"/>
    </source>
</evidence>
<dbReference type="PANTHER" id="PTHR19818">
    <property type="entry name" value="ZINC FINGER PROTEIN ZIC AND GLI"/>
    <property type="match status" value="1"/>
</dbReference>
<accession>A0A4P9XAH2</accession>